<dbReference type="Pfam" id="PF17039">
    <property type="entry name" value="Glyco_tran_10_N"/>
    <property type="match status" value="1"/>
</dbReference>
<keyword evidence="7 11" id="KW-1133">Transmembrane helix</keyword>
<keyword evidence="9" id="KW-0325">Glycoprotein</keyword>
<comment type="pathway">
    <text evidence="1">Protein modification; protein glycosylation.</text>
</comment>
<accession>A0AA88XTE9</accession>
<dbReference type="FunFam" id="3.40.50.11660:FF:000002">
    <property type="entry name" value="Alpha-(1,3)-fucosyltransferase"/>
    <property type="match status" value="1"/>
</dbReference>
<dbReference type="InterPro" id="IPR055270">
    <property type="entry name" value="Glyco_tran_10_C"/>
</dbReference>
<evidence type="ECO:0000256" key="5">
    <source>
        <dbReference type="ARBA" id="ARBA00022692"/>
    </source>
</evidence>
<evidence type="ECO:0000259" key="13">
    <source>
        <dbReference type="Pfam" id="PF17039"/>
    </source>
</evidence>
<evidence type="ECO:0000256" key="6">
    <source>
        <dbReference type="ARBA" id="ARBA00022968"/>
    </source>
</evidence>
<protein>
    <recommendedName>
        <fullName evidence="11">Fucosyltransferase</fullName>
        <ecNumber evidence="11">2.4.1.-</ecNumber>
    </recommendedName>
</protein>
<name>A0AA88XTE9_PINIB</name>
<evidence type="ECO:0000256" key="9">
    <source>
        <dbReference type="ARBA" id="ARBA00023180"/>
    </source>
</evidence>
<keyword evidence="15" id="KW-1185">Reference proteome</keyword>
<dbReference type="InterPro" id="IPR031481">
    <property type="entry name" value="Glyco_tran_10_N"/>
</dbReference>
<sequence length="455" mass="53565">MKVKKCFLCAIVILAVILMAYIILYSYIEEMNDGVPMQYIFENEDEEDIARRQISPEEEKQKIKEKIDDPIIIWWTGFTGERGRVKQCGKDQCFFTVNRHYRNHPKTKVFIFYGTDLKAHDLPIPREPHHEWGLLHEESPKNNYLFSHSDLVSLFNHTATFKRQSHYPITTQYLQSKSWLEKKDYMIPTKQKNDHLKELSPLIYTHSDCNVPSDRDNLVSLLQKHINVDSYGTCVHNKDLPPHLKDPIKGMFHKDFYKLNAKYKFTLALENGICDDYITEKIWRPLMLGSVPIIHGSPKIKELLPSNMSAIVVSDFNDIQSLANHIKFLNENDAEYEKYLHWKKTGITNPILLQILKEREWVVNDDESLFYSGINFIEGFECFVCKRVNENLRRARQQQPTLDYRASADHYGCPAPLKFDSDGRYVEENNHWSYEYSFNKYVANQSNITLKIMYQ</sequence>
<keyword evidence="3 11" id="KW-0328">Glycosyltransferase</keyword>
<organism evidence="14 15">
    <name type="scientific">Pinctada imbricata</name>
    <name type="common">Atlantic pearl-oyster</name>
    <name type="synonym">Pinctada martensii</name>
    <dbReference type="NCBI Taxonomy" id="66713"/>
    <lineage>
        <taxon>Eukaryota</taxon>
        <taxon>Metazoa</taxon>
        <taxon>Spiralia</taxon>
        <taxon>Lophotrochozoa</taxon>
        <taxon>Mollusca</taxon>
        <taxon>Bivalvia</taxon>
        <taxon>Autobranchia</taxon>
        <taxon>Pteriomorphia</taxon>
        <taxon>Pterioida</taxon>
        <taxon>Pterioidea</taxon>
        <taxon>Pteriidae</taxon>
        <taxon>Pinctada</taxon>
    </lineage>
</organism>
<keyword evidence="8 11" id="KW-0472">Membrane</keyword>
<evidence type="ECO:0000256" key="2">
    <source>
        <dbReference type="ARBA" id="ARBA00008919"/>
    </source>
</evidence>
<dbReference type="GO" id="GO:0032580">
    <property type="term" value="C:Golgi cisterna membrane"/>
    <property type="evidence" value="ECO:0007669"/>
    <property type="project" value="UniProtKB-SubCell"/>
</dbReference>
<dbReference type="SUPFAM" id="SSF53756">
    <property type="entry name" value="UDP-Glycosyltransferase/glycogen phosphorylase"/>
    <property type="match status" value="1"/>
</dbReference>
<dbReference type="GO" id="GO:0046920">
    <property type="term" value="F:alpha-(1-&gt;3)-fucosyltransferase activity"/>
    <property type="evidence" value="ECO:0007669"/>
    <property type="project" value="TreeGrafter"/>
</dbReference>
<evidence type="ECO:0000313" key="14">
    <source>
        <dbReference type="EMBL" id="KAK3091428.1"/>
    </source>
</evidence>
<evidence type="ECO:0000256" key="3">
    <source>
        <dbReference type="ARBA" id="ARBA00022676"/>
    </source>
</evidence>
<reference evidence="14" key="1">
    <citation type="submission" date="2019-08" db="EMBL/GenBank/DDBJ databases">
        <title>The improved chromosome-level genome for the pearl oyster Pinctada fucata martensii using PacBio sequencing and Hi-C.</title>
        <authorList>
            <person name="Zheng Z."/>
        </authorList>
    </citation>
    <scope>NUCLEOTIDE SEQUENCE</scope>
    <source>
        <strain evidence="14">ZZ-2019</strain>
        <tissue evidence="14">Adductor muscle</tissue>
    </source>
</reference>
<comment type="subcellular location">
    <subcellularLocation>
        <location evidence="10">Endomembrane system</location>
        <topology evidence="10">Single-pass type II membrane protein</topology>
    </subcellularLocation>
    <subcellularLocation>
        <location evidence="11">Golgi apparatus</location>
        <location evidence="11">Golgi stack membrane</location>
        <topology evidence="11">Single-pass type II membrane protein</topology>
    </subcellularLocation>
</comment>
<keyword evidence="6" id="KW-0735">Signal-anchor</keyword>
<evidence type="ECO:0000256" key="4">
    <source>
        <dbReference type="ARBA" id="ARBA00022679"/>
    </source>
</evidence>
<dbReference type="InterPro" id="IPR038577">
    <property type="entry name" value="GT10-like_C_sf"/>
</dbReference>
<comment type="similarity">
    <text evidence="2 11">Belongs to the glycosyltransferase 10 family.</text>
</comment>
<dbReference type="Gene3D" id="3.40.50.11660">
    <property type="entry name" value="Glycosyl transferase family 10, C-terminal domain"/>
    <property type="match status" value="1"/>
</dbReference>
<dbReference type="PANTHER" id="PTHR11929:SF194">
    <property type="entry name" value="ALPHA-(1,3)-FUCOSYLTRANSFERASE 10"/>
    <property type="match status" value="1"/>
</dbReference>
<evidence type="ECO:0000256" key="11">
    <source>
        <dbReference type="RuleBase" id="RU003832"/>
    </source>
</evidence>
<keyword evidence="4 11" id="KW-0808">Transferase</keyword>
<feature type="domain" description="Fucosyltransferase C-terminal" evidence="12">
    <location>
        <begin position="203"/>
        <end position="353"/>
    </location>
</feature>
<evidence type="ECO:0000256" key="7">
    <source>
        <dbReference type="ARBA" id="ARBA00022989"/>
    </source>
</evidence>
<dbReference type="Pfam" id="PF00852">
    <property type="entry name" value="Glyco_transf_10"/>
    <property type="match status" value="1"/>
</dbReference>
<dbReference type="EMBL" id="VSWD01000010">
    <property type="protein sequence ID" value="KAK3091428.1"/>
    <property type="molecule type" value="Genomic_DNA"/>
</dbReference>
<dbReference type="InterPro" id="IPR001503">
    <property type="entry name" value="Glyco_trans_10"/>
</dbReference>
<evidence type="ECO:0000256" key="1">
    <source>
        <dbReference type="ARBA" id="ARBA00004922"/>
    </source>
</evidence>
<evidence type="ECO:0000256" key="8">
    <source>
        <dbReference type="ARBA" id="ARBA00023136"/>
    </source>
</evidence>
<keyword evidence="11" id="KW-0333">Golgi apparatus</keyword>
<dbReference type="PANTHER" id="PTHR11929">
    <property type="entry name" value="ALPHA- 1,3 -FUCOSYLTRANSFERASE"/>
    <property type="match status" value="1"/>
</dbReference>
<evidence type="ECO:0000259" key="12">
    <source>
        <dbReference type="Pfam" id="PF00852"/>
    </source>
</evidence>
<feature type="transmembrane region" description="Helical" evidence="11">
    <location>
        <begin position="7"/>
        <end position="28"/>
    </location>
</feature>
<comment type="caution">
    <text evidence="14">The sequence shown here is derived from an EMBL/GenBank/DDBJ whole genome shotgun (WGS) entry which is preliminary data.</text>
</comment>
<dbReference type="Proteomes" id="UP001186944">
    <property type="component" value="Unassembled WGS sequence"/>
</dbReference>
<evidence type="ECO:0000313" key="15">
    <source>
        <dbReference type="Proteomes" id="UP001186944"/>
    </source>
</evidence>
<dbReference type="EC" id="2.4.1.-" evidence="11"/>
<feature type="domain" description="Fucosyltransferase N-terminal" evidence="13">
    <location>
        <begin position="70"/>
        <end position="166"/>
    </location>
</feature>
<dbReference type="AlphaFoldDB" id="A0AA88XTE9"/>
<gene>
    <name evidence="14" type="ORF">FSP39_019817</name>
</gene>
<proteinExistence type="inferred from homology"/>
<keyword evidence="5 11" id="KW-0812">Transmembrane</keyword>
<evidence type="ECO:0000256" key="10">
    <source>
        <dbReference type="ARBA" id="ARBA00060399"/>
    </source>
</evidence>